<dbReference type="Gene3D" id="3.30.565.10">
    <property type="entry name" value="Histidine kinase-like ATPase, C-terminal domain"/>
    <property type="match status" value="1"/>
</dbReference>
<dbReference type="PROSITE" id="PS50109">
    <property type="entry name" value="HIS_KIN"/>
    <property type="match status" value="1"/>
</dbReference>
<dbReference type="InterPro" id="IPR036890">
    <property type="entry name" value="HATPase_C_sf"/>
</dbReference>
<dbReference type="Pfam" id="PF00512">
    <property type="entry name" value="HisKA"/>
    <property type="match status" value="1"/>
</dbReference>
<comment type="caution">
    <text evidence="9">The sequence shown here is derived from an EMBL/GenBank/DDBJ whole genome shotgun (WGS) entry which is preliminary data.</text>
</comment>
<dbReference type="SMART" id="SM00388">
    <property type="entry name" value="HisKA"/>
    <property type="match status" value="1"/>
</dbReference>
<keyword evidence="5" id="KW-0418">Kinase</keyword>
<proteinExistence type="predicted"/>
<feature type="domain" description="Histidine kinase" evidence="8">
    <location>
        <begin position="35"/>
        <end position="256"/>
    </location>
</feature>
<dbReference type="InterPro" id="IPR004358">
    <property type="entry name" value="Sig_transdc_His_kin-like_C"/>
</dbReference>
<evidence type="ECO:0000256" key="6">
    <source>
        <dbReference type="ARBA" id="ARBA00023012"/>
    </source>
</evidence>
<comment type="catalytic activity">
    <reaction evidence="1">
        <text>ATP + protein L-histidine = ADP + protein N-phospho-L-histidine.</text>
        <dbReference type="EC" id="2.7.13.3"/>
    </reaction>
</comment>
<dbReference type="Pfam" id="PF02518">
    <property type="entry name" value="HATPase_c"/>
    <property type="match status" value="1"/>
</dbReference>
<keyword evidence="6" id="KW-0902">Two-component regulatory system</keyword>
<evidence type="ECO:0000259" key="8">
    <source>
        <dbReference type="PROSITE" id="PS50109"/>
    </source>
</evidence>
<dbReference type="SUPFAM" id="SSF55874">
    <property type="entry name" value="ATPase domain of HSP90 chaperone/DNA topoisomerase II/histidine kinase"/>
    <property type="match status" value="1"/>
</dbReference>
<organism evidence="9 10">
    <name type="scientific">Ktedonospora formicarum</name>
    <dbReference type="NCBI Taxonomy" id="2778364"/>
    <lineage>
        <taxon>Bacteria</taxon>
        <taxon>Bacillati</taxon>
        <taxon>Chloroflexota</taxon>
        <taxon>Ktedonobacteria</taxon>
        <taxon>Ktedonobacterales</taxon>
        <taxon>Ktedonobacteraceae</taxon>
        <taxon>Ktedonospora</taxon>
    </lineage>
</organism>
<keyword evidence="4" id="KW-0808">Transferase</keyword>
<dbReference type="SMART" id="SM00387">
    <property type="entry name" value="HATPase_c"/>
    <property type="match status" value="1"/>
</dbReference>
<keyword evidence="7" id="KW-0175">Coiled coil</keyword>
<evidence type="ECO:0000256" key="4">
    <source>
        <dbReference type="ARBA" id="ARBA00022679"/>
    </source>
</evidence>
<dbReference type="GO" id="GO:0000155">
    <property type="term" value="F:phosphorelay sensor kinase activity"/>
    <property type="evidence" value="ECO:0007669"/>
    <property type="project" value="InterPro"/>
</dbReference>
<dbReference type="CDD" id="cd00075">
    <property type="entry name" value="HATPase"/>
    <property type="match status" value="1"/>
</dbReference>
<evidence type="ECO:0000313" key="9">
    <source>
        <dbReference type="EMBL" id="GHO41872.1"/>
    </source>
</evidence>
<dbReference type="InterPro" id="IPR050736">
    <property type="entry name" value="Sensor_HK_Regulatory"/>
</dbReference>
<dbReference type="AlphaFoldDB" id="A0A8J3HWB4"/>
<accession>A0A8J3HWB4</accession>
<dbReference type="EC" id="2.7.13.3" evidence="2"/>
<dbReference type="PRINTS" id="PR00344">
    <property type="entry name" value="BCTRLSENSOR"/>
</dbReference>
<dbReference type="InterPro" id="IPR003594">
    <property type="entry name" value="HATPase_dom"/>
</dbReference>
<evidence type="ECO:0000256" key="5">
    <source>
        <dbReference type="ARBA" id="ARBA00022777"/>
    </source>
</evidence>
<dbReference type="InterPro" id="IPR036097">
    <property type="entry name" value="HisK_dim/P_sf"/>
</dbReference>
<dbReference type="CDD" id="cd00082">
    <property type="entry name" value="HisKA"/>
    <property type="match status" value="1"/>
</dbReference>
<name>A0A8J3HWB4_9CHLR</name>
<gene>
    <name evidence="9" type="ORF">KSX_00350</name>
</gene>
<dbReference type="FunFam" id="3.30.565.10:FF:000006">
    <property type="entry name" value="Sensor histidine kinase WalK"/>
    <property type="match status" value="1"/>
</dbReference>
<evidence type="ECO:0000256" key="2">
    <source>
        <dbReference type="ARBA" id="ARBA00012438"/>
    </source>
</evidence>
<sequence>MSTYAQELATANRHLEQINQELERANHLKDYFMMRAAHELRTPLTTILGEAQLALRRLRKTKYREEEVFLSIRHFEKVEARARVLQALIEDLIEISRFHTDEQRLQFSRCDFGNLCREVVENQRIGSNRQIELQLPCDPVVIQADDKRLALVVVNLVGNAVHYALVDTTIHVCVDMTPHYMLFQVHNEGPALSQEQQAHIFDPFYRASCAEAQFREGWGLGLTVSKAIVERHGGRIWVKSLEGEGTTFFVHIPLQAEP</sequence>
<dbReference type="PANTHER" id="PTHR43711">
    <property type="entry name" value="TWO-COMPONENT HISTIDINE KINASE"/>
    <property type="match status" value="1"/>
</dbReference>
<dbReference type="EMBL" id="BNJF01000001">
    <property type="protein sequence ID" value="GHO41872.1"/>
    <property type="molecule type" value="Genomic_DNA"/>
</dbReference>
<evidence type="ECO:0000256" key="7">
    <source>
        <dbReference type="SAM" id="Coils"/>
    </source>
</evidence>
<feature type="coiled-coil region" evidence="7">
    <location>
        <begin position="1"/>
        <end position="28"/>
    </location>
</feature>
<reference evidence="9" key="1">
    <citation type="submission" date="2020-10" db="EMBL/GenBank/DDBJ databases">
        <title>Taxonomic study of unclassified bacteria belonging to the class Ktedonobacteria.</title>
        <authorList>
            <person name="Yabe S."/>
            <person name="Wang C.M."/>
            <person name="Zheng Y."/>
            <person name="Sakai Y."/>
            <person name="Cavaletti L."/>
            <person name="Monciardini P."/>
            <person name="Donadio S."/>
        </authorList>
    </citation>
    <scope>NUCLEOTIDE SEQUENCE</scope>
    <source>
        <strain evidence="9">SOSP1-1</strain>
    </source>
</reference>
<keyword evidence="10" id="KW-1185">Reference proteome</keyword>
<dbReference type="Gene3D" id="1.10.287.130">
    <property type="match status" value="1"/>
</dbReference>
<dbReference type="InterPro" id="IPR005467">
    <property type="entry name" value="His_kinase_dom"/>
</dbReference>
<dbReference type="SUPFAM" id="SSF47384">
    <property type="entry name" value="Homodimeric domain of signal transducing histidine kinase"/>
    <property type="match status" value="1"/>
</dbReference>
<evidence type="ECO:0000256" key="1">
    <source>
        <dbReference type="ARBA" id="ARBA00000085"/>
    </source>
</evidence>
<dbReference type="InterPro" id="IPR003661">
    <property type="entry name" value="HisK_dim/P_dom"/>
</dbReference>
<evidence type="ECO:0000256" key="3">
    <source>
        <dbReference type="ARBA" id="ARBA00022553"/>
    </source>
</evidence>
<dbReference type="Proteomes" id="UP000612362">
    <property type="component" value="Unassembled WGS sequence"/>
</dbReference>
<evidence type="ECO:0000313" key="10">
    <source>
        <dbReference type="Proteomes" id="UP000612362"/>
    </source>
</evidence>
<keyword evidence="3" id="KW-0597">Phosphoprotein</keyword>
<dbReference type="PANTHER" id="PTHR43711:SF1">
    <property type="entry name" value="HISTIDINE KINASE 1"/>
    <property type="match status" value="1"/>
</dbReference>
<protein>
    <recommendedName>
        <fullName evidence="2">histidine kinase</fullName>
        <ecNumber evidence="2">2.7.13.3</ecNumber>
    </recommendedName>
</protein>